<protein>
    <submittedName>
        <fullName evidence="2">Uncharacterized protein</fullName>
    </submittedName>
</protein>
<dbReference type="AlphaFoldDB" id="A0A1M5KKU5"/>
<organism evidence="2 3">
    <name type="scientific">Jatrophihabitans endophyticus</name>
    <dbReference type="NCBI Taxonomy" id="1206085"/>
    <lineage>
        <taxon>Bacteria</taxon>
        <taxon>Bacillati</taxon>
        <taxon>Actinomycetota</taxon>
        <taxon>Actinomycetes</taxon>
        <taxon>Jatrophihabitantales</taxon>
        <taxon>Jatrophihabitantaceae</taxon>
        <taxon>Jatrophihabitans</taxon>
    </lineage>
</organism>
<sequence length="303" mass="32495">MPDESDAVAAAADRLYAAPVDDFTAVRGDLAREAKAAGDAATAKAVAALRKPTVAASVVNRYALHERGVVAQLTELGDTMRRAQQDLDADRLRELSTRRRALVAEVTRAALAHVGRPDPPAALHDEVSATFDAAVADPDVAGRLGRLLRPERFSGFGVAPGPGLTLVAGDGHRPRKAGARASDRRTAPTERATAPEPPAGTRAPAAPAPPKPAARRRLARRVDAARTAFDDADRRHDEAAATERRAAERIRELGDELAALQRELDEAKTRQDAARREVRDARSARREARSALDRAERAQQRGE</sequence>
<dbReference type="Proteomes" id="UP000186132">
    <property type="component" value="Unassembled WGS sequence"/>
</dbReference>
<feature type="region of interest" description="Disordered" evidence="1">
    <location>
        <begin position="226"/>
        <end position="245"/>
    </location>
</feature>
<dbReference type="EMBL" id="FQVU01000003">
    <property type="protein sequence ID" value="SHG53391.1"/>
    <property type="molecule type" value="Genomic_DNA"/>
</dbReference>
<dbReference type="OrthoDB" id="3541690at2"/>
<evidence type="ECO:0000313" key="2">
    <source>
        <dbReference type="EMBL" id="SHG53391.1"/>
    </source>
</evidence>
<keyword evidence="3" id="KW-1185">Reference proteome</keyword>
<evidence type="ECO:0000256" key="1">
    <source>
        <dbReference type="SAM" id="MobiDB-lite"/>
    </source>
</evidence>
<feature type="compositionally biased region" description="Low complexity" evidence="1">
    <location>
        <begin position="189"/>
        <end position="205"/>
    </location>
</feature>
<proteinExistence type="predicted"/>
<reference evidence="2 3" key="1">
    <citation type="submission" date="2016-11" db="EMBL/GenBank/DDBJ databases">
        <authorList>
            <person name="Jaros S."/>
            <person name="Januszkiewicz K."/>
            <person name="Wedrychowicz H."/>
        </authorList>
    </citation>
    <scope>NUCLEOTIDE SEQUENCE [LARGE SCALE GENOMIC DNA]</scope>
    <source>
        <strain evidence="2 3">DSM 45627</strain>
    </source>
</reference>
<evidence type="ECO:0000313" key="3">
    <source>
        <dbReference type="Proteomes" id="UP000186132"/>
    </source>
</evidence>
<feature type="region of interest" description="Disordered" evidence="1">
    <location>
        <begin position="264"/>
        <end position="303"/>
    </location>
</feature>
<gene>
    <name evidence="2" type="ORF">SAMN05443575_2188</name>
</gene>
<feature type="region of interest" description="Disordered" evidence="1">
    <location>
        <begin position="160"/>
        <end position="221"/>
    </location>
</feature>
<dbReference type="RefSeq" id="WP_073390005.1">
    <property type="nucleotide sequence ID" value="NZ_FQVU01000003.1"/>
</dbReference>
<dbReference type="STRING" id="1206085.SAMN05443575_2188"/>
<accession>A0A1M5KKU5</accession>
<name>A0A1M5KKU5_9ACTN</name>